<comment type="subcellular location">
    <subcellularLocation>
        <location evidence="1 8">Cell membrane</location>
        <topology evidence="1 8">Multi-pass membrane protein</topology>
    </subcellularLocation>
</comment>
<dbReference type="AlphaFoldDB" id="A0A917E888"/>
<feature type="transmembrane region" description="Helical" evidence="8">
    <location>
        <begin position="224"/>
        <end position="242"/>
    </location>
</feature>
<evidence type="ECO:0000256" key="7">
    <source>
        <dbReference type="ARBA" id="ARBA00023136"/>
    </source>
</evidence>
<keyword evidence="5 8" id="KW-0812">Transmembrane</keyword>
<evidence type="ECO:0000256" key="6">
    <source>
        <dbReference type="ARBA" id="ARBA00022989"/>
    </source>
</evidence>
<keyword evidence="3" id="KW-0813">Transport</keyword>
<evidence type="ECO:0000256" key="4">
    <source>
        <dbReference type="ARBA" id="ARBA00022475"/>
    </source>
</evidence>
<dbReference type="InterPro" id="IPR002781">
    <property type="entry name" value="TM_pro_TauE-like"/>
</dbReference>
<feature type="transmembrane region" description="Helical" evidence="8">
    <location>
        <begin position="199"/>
        <end position="217"/>
    </location>
</feature>
<evidence type="ECO:0000256" key="8">
    <source>
        <dbReference type="RuleBase" id="RU363041"/>
    </source>
</evidence>
<organism evidence="9 10">
    <name type="scientific">Sandarakinorhabdus glacialis</name>
    <dbReference type="NCBI Taxonomy" id="1614636"/>
    <lineage>
        <taxon>Bacteria</taxon>
        <taxon>Pseudomonadati</taxon>
        <taxon>Pseudomonadota</taxon>
        <taxon>Alphaproteobacteria</taxon>
        <taxon>Sphingomonadales</taxon>
        <taxon>Sphingosinicellaceae</taxon>
        <taxon>Sandarakinorhabdus</taxon>
    </lineage>
</organism>
<dbReference type="InterPro" id="IPR052017">
    <property type="entry name" value="TSUP"/>
</dbReference>
<evidence type="ECO:0000256" key="1">
    <source>
        <dbReference type="ARBA" id="ARBA00004651"/>
    </source>
</evidence>
<keyword evidence="7 8" id="KW-0472">Membrane</keyword>
<keyword evidence="6 8" id="KW-1133">Transmembrane helix</keyword>
<accession>A0A917E888</accession>
<keyword evidence="4 8" id="KW-1003">Cell membrane</keyword>
<feature type="transmembrane region" description="Helical" evidence="8">
    <location>
        <begin position="174"/>
        <end position="193"/>
    </location>
</feature>
<evidence type="ECO:0000256" key="3">
    <source>
        <dbReference type="ARBA" id="ARBA00022448"/>
    </source>
</evidence>
<proteinExistence type="inferred from homology"/>
<evidence type="ECO:0000256" key="5">
    <source>
        <dbReference type="ARBA" id="ARBA00022692"/>
    </source>
</evidence>
<reference evidence="9" key="1">
    <citation type="journal article" date="2014" name="Int. J. Syst. Evol. Microbiol.">
        <title>Complete genome sequence of Corynebacterium casei LMG S-19264T (=DSM 44701T), isolated from a smear-ripened cheese.</title>
        <authorList>
            <consortium name="US DOE Joint Genome Institute (JGI-PGF)"/>
            <person name="Walter F."/>
            <person name="Albersmeier A."/>
            <person name="Kalinowski J."/>
            <person name="Ruckert C."/>
        </authorList>
    </citation>
    <scope>NUCLEOTIDE SEQUENCE</scope>
    <source>
        <strain evidence="9">CGMCC 1.15519</strain>
    </source>
</reference>
<evidence type="ECO:0000256" key="2">
    <source>
        <dbReference type="ARBA" id="ARBA00009142"/>
    </source>
</evidence>
<keyword evidence="10" id="KW-1185">Reference proteome</keyword>
<evidence type="ECO:0000313" key="10">
    <source>
        <dbReference type="Proteomes" id="UP000635071"/>
    </source>
</evidence>
<protein>
    <recommendedName>
        <fullName evidence="8">Probable membrane transporter protein</fullName>
    </recommendedName>
</protein>
<dbReference type="PANTHER" id="PTHR30269:SF0">
    <property type="entry name" value="MEMBRANE TRANSPORTER PROTEIN YFCA-RELATED"/>
    <property type="match status" value="1"/>
</dbReference>
<feature type="transmembrane region" description="Helical" evidence="8">
    <location>
        <begin position="129"/>
        <end position="162"/>
    </location>
</feature>
<comment type="similarity">
    <text evidence="2 8">Belongs to the 4-toluene sulfonate uptake permease (TSUP) (TC 2.A.102) family.</text>
</comment>
<dbReference type="Pfam" id="PF01925">
    <property type="entry name" value="TauE"/>
    <property type="match status" value="1"/>
</dbReference>
<gene>
    <name evidence="9" type="ORF">GCM10011529_14180</name>
</gene>
<dbReference type="PANTHER" id="PTHR30269">
    <property type="entry name" value="TRANSMEMBRANE PROTEIN YFCA"/>
    <property type="match status" value="1"/>
</dbReference>
<dbReference type="Proteomes" id="UP000635071">
    <property type="component" value="Unassembled WGS sequence"/>
</dbReference>
<dbReference type="EMBL" id="BMJM01000004">
    <property type="protein sequence ID" value="GGE08923.1"/>
    <property type="molecule type" value="Genomic_DNA"/>
</dbReference>
<feature type="transmembrane region" description="Helical" evidence="8">
    <location>
        <begin position="97"/>
        <end position="117"/>
    </location>
</feature>
<comment type="caution">
    <text evidence="9">The sequence shown here is derived from an EMBL/GenBank/DDBJ whole genome shotgun (WGS) entry which is preliminary data.</text>
</comment>
<reference evidence="9" key="2">
    <citation type="submission" date="2020-09" db="EMBL/GenBank/DDBJ databases">
        <authorList>
            <person name="Sun Q."/>
            <person name="Zhou Y."/>
        </authorList>
    </citation>
    <scope>NUCLEOTIDE SEQUENCE</scope>
    <source>
        <strain evidence="9">CGMCC 1.15519</strain>
    </source>
</reference>
<evidence type="ECO:0000313" key="9">
    <source>
        <dbReference type="EMBL" id="GGE08923.1"/>
    </source>
</evidence>
<name>A0A917E888_9SPHN</name>
<feature type="transmembrane region" description="Helical" evidence="8">
    <location>
        <begin position="69"/>
        <end position="90"/>
    </location>
</feature>
<sequence length="244" mass="24336">MILLLFGAGIWAGAQNALAGGGSFITLPALIAVGLDPKLANITSTMALFPGQVTTGLAGRSMVAGAERLSFRVLAIISLVGGVAGALLLLVTPSKVFADMVPWLVLAATALFAWSSFGPKPKTASAPPAAWVSALIQAVIATYGGFFGGGAGIMTLAALTLARMPVRNAAATKNVLVGLANISAAVIFASSGAVAWREAVAIGAGAMIGGYAGARALRVLPEKVLKVGVVVIGLALTVGLFVRG</sequence>
<dbReference type="GO" id="GO:0005886">
    <property type="term" value="C:plasma membrane"/>
    <property type="evidence" value="ECO:0007669"/>
    <property type="project" value="UniProtKB-SubCell"/>
</dbReference>